<feature type="modified residue" description="4-aspartylphosphate" evidence="1">
    <location>
        <position position="137"/>
    </location>
</feature>
<dbReference type="Proteomes" id="UP000612361">
    <property type="component" value="Unassembled WGS sequence"/>
</dbReference>
<dbReference type="PROSITE" id="PS50110">
    <property type="entry name" value="RESPONSE_REGULATORY"/>
    <property type="match status" value="1"/>
</dbReference>
<dbReference type="AlphaFoldDB" id="A0A923HYN7"/>
<evidence type="ECO:0000313" key="3">
    <source>
        <dbReference type="EMBL" id="MBC3934589.1"/>
    </source>
</evidence>
<reference evidence="3" key="1">
    <citation type="submission" date="2020-08" db="EMBL/GenBank/DDBJ databases">
        <title>Novel species isolated from subtropical streams in China.</title>
        <authorList>
            <person name="Lu H."/>
        </authorList>
    </citation>
    <scope>NUCLEOTIDE SEQUENCE</scope>
    <source>
        <strain evidence="3">CY7W</strain>
    </source>
</reference>
<dbReference type="SUPFAM" id="SSF52172">
    <property type="entry name" value="CheY-like"/>
    <property type="match status" value="1"/>
</dbReference>
<dbReference type="RefSeq" id="WP_186880197.1">
    <property type="nucleotide sequence ID" value="NZ_JACOGG010000003.1"/>
</dbReference>
<comment type="caution">
    <text evidence="3">The sequence shown here is derived from an EMBL/GenBank/DDBJ whole genome shotgun (WGS) entry which is preliminary data.</text>
</comment>
<dbReference type="GO" id="GO:0000160">
    <property type="term" value="P:phosphorelay signal transduction system"/>
    <property type="evidence" value="ECO:0007669"/>
    <property type="project" value="InterPro"/>
</dbReference>
<evidence type="ECO:0000313" key="4">
    <source>
        <dbReference type="Proteomes" id="UP000612361"/>
    </source>
</evidence>
<proteinExistence type="predicted"/>
<feature type="domain" description="Response regulatory" evidence="2">
    <location>
        <begin position="82"/>
        <end position="206"/>
    </location>
</feature>
<evidence type="ECO:0000259" key="2">
    <source>
        <dbReference type="PROSITE" id="PS50110"/>
    </source>
</evidence>
<gene>
    <name evidence="3" type="ORF">H8K47_04390</name>
</gene>
<evidence type="ECO:0000256" key="1">
    <source>
        <dbReference type="PROSITE-ProRule" id="PRU00169"/>
    </source>
</evidence>
<dbReference type="EMBL" id="JACOGG010000003">
    <property type="protein sequence ID" value="MBC3934589.1"/>
    <property type="molecule type" value="Genomic_DNA"/>
</dbReference>
<accession>A0A923HYN7</accession>
<sequence>MKQLHSKLPGLIMRDQVIAMGVNTNLNSVFANAFSALSALSALSAYSLSENTSNCESDDDVIHFLDEEHQDIAPKTEVHPWKILITDDDVNVHETTLLALSGVRIHGRPLYFLHAYSAKEARQVLETELDIALLLLDVVMETVDAGLKLVEAIRGELNRSSLKIVLRTGQPGNAPEQTVHHQFAIDGYTTKSKLTRSLLISVLNEALNTDNRASGQPN</sequence>
<keyword evidence="1" id="KW-0597">Phosphoprotein</keyword>
<organism evidence="3 4">
    <name type="scientific">Undibacterium rugosum</name>
    <dbReference type="NCBI Taxonomy" id="2762291"/>
    <lineage>
        <taxon>Bacteria</taxon>
        <taxon>Pseudomonadati</taxon>
        <taxon>Pseudomonadota</taxon>
        <taxon>Betaproteobacteria</taxon>
        <taxon>Burkholderiales</taxon>
        <taxon>Oxalobacteraceae</taxon>
        <taxon>Undibacterium</taxon>
    </lineage>
</organism>
<dbReference type="InterPro" id="IPR001789">
    <property type="entry name" value="Sig_transdc_resp-reg_receiver"/>
</dbReference>
<dbReference type="Gene3D" id="3.40.50.2300">
    <property type="match status" value="1"/>
</dbReference>
<dbReference type="InterPro" id="IPR011006">
    <property type="entry name" value="CheY-like_superfamily"/>
</dbReference>
<protein>
    <recommendedName>
        <fullName evidence="2">Response regulatory domain-containing protein</fullName>
    </recommendedName>
</protein>
<keyword evidence="4" id="KW-1185">Reference proteome</keyword>
<name>A0A923HYN7_9BURK</name>